<accession>A0A420E5L9</accession>
<evidence type="ECO:0000259" key="7">
    <source>
        <dbReference type="Pfam" id="PF04321"/>
    </source>
</evidence>
<comment type="pathway">
    <text evidence="1 6">Carbohydrate biosynthesis; dTDP-L-rhamnose biosynthesis.</text>
</comment>
<dbReference type="RefSeq" id="WP_120356562.1">
    <property type="nucleotide sequence ID" value="NZ_RAQO01000012.1"/>
</dbReference>
<feature type="domain" description="RmlD-like substrate binding" evidence="7">
    <location>
        <begin position="1"/>
        <end position="287"/>
    </location>
</feature>
<keyword evidence="6 8" id="KW-0560">Oxidoreductase</keyword>
<dbReference type="PANTHER" id="PTHR10491">
    <property type="entry name" value="DTDP-4-DEHYDRORHAMNOSE REDUCTASE"/>
    <property type="match status" value="1"/>
</dbReference>
<protein>
    <recommendedName>
        <fullName evidence="4 6">dTDP-4-dehydrorhamnose reductase</fullName>
        <ecNumber evidence="3 6">1.1.1.133</ecNumber>
    </recommendedName>
</protein>
<dbReference type="OrthoDB" id="9803892at2"/>
<dbReference type="Gene3D" id="3.40.50.720">
    <property type="entry name" value="NAD(P)-binding Rossmann-like Domain"/>
    <property type="match status" value="1"/>
</dbReference>
<dbReference type="GO" id="GO:0005829">
    <property type="term" value="C:cytosol"/>
    <property type="evidence" value="ECO:0007669"/>
    <property type="project" value="TreeGrafter"/>
</dbReference>
<dbReference type="EC" id="1.1.1.133" evidence="3 6"/>
<comment type="similarity">
    <text evidence="2 6">Belongs to the dTDP-4-dehydrorhamnose reductase family.</text>
</comment>
<dbReference type="SUPFAM" id="SSF51735">
    <property type="entry name" value="NAD(P)-binding Rossmann-fold domains"/>
    <property type="match status" value="1"/>
</dbReference>
<keyword evidence="6" id="KW-0521">NADP</keyword>
<dbReference type="EMBL" id="RAQO01000012">
    <property type="protein sequence ID" value="RKF13149.1"/>
    <property type="molecule type" value="Genomic_DNA"/>
</dbReference>
<sequence length="291" mass="32043">MRILVTGSNGQVGQSLVQRLKDKVELLAIDRDQLDITDGKQVSDFVAKFSPDYIINAAAHTAVDKAEQEIELSYAINRDGPRYLAEAAQLCGATLLHISTDYVFDGSKLDEYSETDKPAPVTVYGQTKLAGENAVFEACDKSIVIRTAWVFSEFGNNFVKTMLNLAKSKDELGIIDDQFGGPTYAGDIADCLIGMINQLESKPEHAKYGLYNFSGLPHVSWCQFAQEVFTQAKQQGALASTPMVKAITTAQYPTPAKRPANSRLNLSKISGDYQIVASNWRDALKNIRNYQ</sequence>
<comment type="caution">
    <text evidence="8">The sequence shown here is derived from an EMBL/GenBank/DDBJ whole genome shotgun (WGS) entry which is preliminary data.</text>
</comment>
<dbReference type="GO" id="GO:0019305">
    <property type="term" value="P:dTDP-rhamnose biosynthetic process"/>
    <property type="evidence" value="ECO:0007669"/>
    <property type="project" value="UniProtKB-UniPathway"/>
</dbReference>
<keyword evidence="9" id="KW-1185">Reference proteome</keyword>
<dbReference type="UniPathway" id="UPA00124"/>
<dbReference type="GO" id="GO:0009243">
    <property type="term" value="P:O antigen biosynthetic process"/>
    <property type="evidence" value="ECO:0007669"/>
    <property type="project" value="UniProtKB-UniPathway"/>
</dbReference>
<gene>
    <name evidence="8" type="primary">rfbD</name>
    <name evidence="8" type="ORF">DBZ36_18980</name>
</gene>
<dbReference type="Proteomes" id="UP000286482">
    <property type="component" value="Unassembled WGS sequence"/>
</dbReference>
<proteinExistence type="inferred from homology"/>
<evidence type="ECO:0000256" key="2">
    <source>
        <dbReference type="ARBA" id="ARBA00010944"/>
    </source>
</evidence>
<dbReference type="InterPro" id="IPR036291">
    <property type="entry name" value="NAD(P)-bd_dom_sf"/>
</dbReference>
<comment type="cofactor">
    <cofactor evidence="6">
        <name>Mg(2+)</name>
        <dbReference type="ChEBI" id="CHEBI:18420"/>
    </cofactor>
    <text evidence="6">Binds 1 Mg(2+) ion per monomer.</text>
</comment>
<comment type="function">
    <text evidence="6">Catalyzes the reduction of dTDP-6-deoxy-L-lyxo-4-hexulose to yield dTDP-L-rhamnose.</text>
</comment>
<evidence type="ECO:0000256" key="5">
    <source>
        <dbReference type="ARBA" id="ARBA00048200"/>
    </source>
</evidence>
<evidence type="ECO:0000313" key="9">
    <source>
        <dbReference type="Proteomes" id="UP000286482"/>
    </source>
</evidence>
<dbReference type="CDD" id="cd05254">
    <property type="entry name" value="dTDP_HR_like_SDR_e"/>
    <property type="match status" value="1"/>
</dbReference>
<comment type="catalytic activity">
    <reaction evidence="5 6">
        <text>dTDP-beta-L-rhamnose + NADP(+) = dTDP-4-dehydro-beta-L-rhamnose + NADPH + H(+)</text>
        <dbReference type="Rhea" id="RHEA:21796"/>
        <dbReference type="ChEBI" id="CHEBI:15378"/>
        <dbReference type="ChEBI" id="CHEBI:57510"/>
        <dbReference type="ChEBI" id="CHEBI:57783"/>
        <dbReference type="ChEBI" id="CHEBI:58349"/>
        <dbReference type="ChEBI" id="CHEBI:62830"/>
        <dbReference type="EC" id="1.1.1.133"/>
    </reaction>
</comment>
<name>A0A420E5L9_9ALTE</name>
<reference evidence="8 9" key="1">
    <citation type="submission" date="2018-09" db="EMBL/GenBank/DDBJ databases">
        <authorList>
            <person name="Wang Z."/>
        </authorList>
    </citation>
    <scope>NUCLEOTIDE SEQUENCE [LARGE SCALE GENOMIC DNA]</scope>
    <source>
        <strain evidence="8 9">ALS 81</strain>
    </source>
</reference>
<organism evidence="8 9">
    <name type="scientific">Alginatibacterium sediminis</name>
    <dbReference type="NCBI Taxonomy" id="2164068"/>
    <lineage>
        <taxon>Bacteria</taxon>
        <taxon>Pseudomonadati</taxon>
        <taxon>Pseudomonadota</taxon>
        <taxon>Gammaproteobacteria</taxon>
        <taxon>Alteromonadales</taxon>
        <taxon>Alteromonadaceae</taxon>
        <taxon>Alginatibacterium</taxon>
    </lineage>
</organism>
<evidence type="ECO:0000256" key="4">
    <source>
        <dbReference type="ARBA" id="ARBA00017099"/>
    </source>
</evidence>
<evidence type="ECO:0000313" key="8">
    <source>
        <dbReference type="EMBL" id="RKF13149.1"/>
    </source>
</evidence>
<evidence type="ECO:0000256" key="3">
    <source>
        <dbReference type="ARBA" id="ARBA00012929"/>
    </source>
</evidence>
<dbReference type="NCBIfam" id="TIGR01214">
    <property type="entry name" value="rmlD"/>
    <property type="match status" value="1"/>
</dbReference>
<dbReference type="InterPro" id="IPR005913">
    <property type="entry name" value="dTDP_dehydrorham_reduct"/>
</dbReference>
<dbReference type="AlphaFoldDB" id="A0A420E5L9"/>
<dbReference type="Gene3D" id="3.90.25.10">
    <property type="entry name" value="UDP-galactose 4-epimerase, domain 1"/>
    <property type="match status" value="1"/>
</dbReference>
<evidence type="ECO:0000256" key="1">
    <source>
        <dbReference type="ARBA" id="ARBA00004781"/>
    </source>
</evidence>
<dbReference type="PANTHER" id="PTHR10491:SF4">
    <property type="entry name" value="METHIONINE ADENOSYLTRANSFERASE 2 SUBUNIT BETA"/>
    <property type="match status" value="1"/>
</dbReference>
<dbReference type="GO" id="GO:0008831">
    <property type="term" value="F:dTDP-4-dehydrorhamnose reductase activity"/>
    <property type="evidence" value="ECO:0007669"/>
    <property type="project" value="UniProtKB-EC"/>
</dbReference>
<dbReference type="Pfam" id="PF04321">
    <property type="entry name" value="RmlD_sub_bind"/>
    <property type="match status" value="1"/>
</dbReference>
<evidence type="ECO:0000256" key="6">
    <source>
        <dbReference type="RuleBase" id="RU364082"/>
    </source>
</evidence>
<dbReference type="UniPathway" id="UPA00281"/>
<dbReference type="FunFam" id="3.40.50.720:FF:000159">
    <property type="entry name" value="dTDP-4-dehydrorhamnose reductase"/>
    <property type="match status" value="1"/>
</dbReference>
<dbReference type="InterPro" id="IPR029903">
    <property type="entry name" value="RmlD-like-bd"/>
</dbReference>